<dbReference type="InterPro" id="IPR031778">
    <property type="entry name" value="Sortilin_N"/>
</dbReference>
<evidence type="ECO:0000259" key="8">
    <source>
        <dbReference type="Pfam" id="PF15902"/>
    </source>
</evidence>
<dbReference type="PANTHER" id="PTHR43739:SF2">
    <property type="entry name" value="OLIGOXYLOGLUCAN-REDUCING END-SPECIFIC XYLOGLUCANASE-RELATED"/>
    <property type="match status" value="1"/>
</dbReference>
<keyword evidence="5" id="KW-0326">Glycosidase</keyword>
<evidence type="ECO:0000256" key="4">
    <source>
        <dbReference type="ARBA" id="ARBA00023277"/>
    </source>
</evidence>
<evidence type="ECO:0000256" key="3">
    <source>
        <dbReference type="ARBA" id="ARBA00022801"/>
    </source>
</evidence>
<evidence type="ECO:0000256" key="2">
    <source>
        <dbReference type="ARBA" id="ARBA00022737"/>
    </source>
</evidence>
<dbReference type="Proteomes" id="UP001501523">
    <property type="component" value="Unassembled WGS sequence"/>
</dbReference>
<keyword evidence="4" id="KW-0119">Carbohydrate metabolism</keyword>
<reference evidence="9 10" key="1">
    <citation type="journal article" date="2019" name="Int. J. Syst. Evol. Microbiol.">
        <title>The Global Catalogue of Microorganisms (GCM) 10K type strain sequencing project: providing services to taxonomists for standard genome sequencing and annotation.</title>
        <authorList>
            <consortium name="The Broad Institute Genomics Platform"/>
            <consortium name="The Broad Institute Genome Sequencing Center for Infectious Disease"/>
            <person name="Wu L."/>
            <person name="Ma J."/>
        </authorList>
    </citation>
    <scope>NUCLEOTIDE SEQUENCE [LARGE SCALE GENOMIC DNA]</scope>
    <source>
        <strain evidence="9 10">JCM 15421</strain>
    </source>
</reference>
<dbReference type="InterPro" id="IPR052025">
    <property type="entry name" value="Xyloglucanase_GH74"/>
</dbReference>
<feature type="domain" description="Sortilin N-terminal" evidence="8">
    <location>
        <begin position="236"/>
        <end position="351"/>
    </location>
</feature>
<evidence type="ECO:0000256" key="6">
    <source>
        <dbReference type="ARBA" id="ARBA00023326"/>
    </source>
</evidence>
<dbReference type="EMBL" id="BAAAEU010000024">
    <property type="protein sequence ID" value="GAA0721689.1"/>
    <property type="molecule type" value="Genomic_DNA"/>
</dbReference>
<dbReference type="Pfam" id="PF15902">
    <property type="entry name" value="Sortilin-Vps10"/>
    <property type="match status" value="1"/>
</dbReference>
<protein>
    <recommendedName>
        <fullName evidence="8">Sortilin N-terminal domain-containing protein</fullName>
    </recommendedName>
</protein>
<dbReference type="PANTHER" id="PTHR43739">
    <property type="entry name" value="XYLOGLUCANASE (EUROFUNG)"/>
    <property type="match status" value="1"/>
</dbReference>
<name>A0ABN1IV70_9GAMM</name>
<proteinExistence type="inferred from homology"/>
<evidence type="ECO:0000313" key="10">
    <source>
        <dbReference type="Proteomes" id="UP001501523"/>
    </source>
</evidence>
<keyword evidence="10" id="KW-1185">Reference proteome</keyword>
<sequence>MACHLVAAGEPGLMPPYVDKSTGEEDAIRRRDEWFIKTHALDRTHDARGLRAASMQDQQRIASRAAPELLSTSPRWQSVGPRHIQFLDWAVGFVAGRVSALGVRPGDDNVLYLGAAAGGLWKSTTGGTTWTRLSNTFDSPSIGSVLVVAGASTNQDQIWVGTGEPYAGGCYTYFGRGLYYSNNGGASFSSRNGSGLNQLNLSVINAIALKPGTGQTLLAGGFGQCGADGSISGSGIYRTTDNGLTWSSVFGPADVTDVIYNPNNGSIVYAAANGGGVYKSTDAGDHWSQLTGALPVGAAAGSVRLAMAPSDPNTLYALAGNPVGLYKTANGGTTWTLANANACEGQCDYNLTLDISPTDVNTVLVGTIRPALSTNGGTTLNFITERFGSAQRVHQDTHVVRFSSSNSKRVWIGSDGGLWRSDDLGGNYTNLSDGLNIAQYYDIALDPRNPDRVYGGAQDDASQVRSDGDNWAVTVQTGDGFMNAVENAIGADNGRRVFQNSYPDDTSMPSVNLSANYGAPNTFDSLATNGIGSKEPFPWVTPMAVTQGMLFIGSNYLYRSATNQNPSGWIWTKVSPDLTGDGSSISVIDVTRADGGTPLRVYVGTDNGHAWRTDNALAANPVWTDISAGLPASRITGIAAVPGNADTVYVTRSAFGSAQLYRSSNAGTTWQPGGTGLPNVPATCVIVDSENSARVFVGTDIGVYESVDNGSTFTPMMLGLPFGAVVSTLRMGGRHVLVAGTYGTGAWKIDLVTDRIFADSFGQ</sequence>
<comment type="similarity">
    <text evidence="7">Belongs to the glycosyl hydrolase 74 family.</text>
</comment>
<keyword evidence="6" id="KW-0624">Polysaccharide degradation</keyword>
<keyword evidence="3" id="KW-0378">Hydrolase</keyword>
<dbReference type="SUPFAM" id="SSF110296">
    <property type="entry name" value="Oligoxyloglucan reducing end-specific cellobiohydrolase"/>
    <property type="match status" value="3"/>
</dbReference>
<comment type="caution">
    <text evidence="9">The sequence shown here is derived from an EMBL/GenBank/DDBJ whole genome shotgun (WGS) entry which is preliminary data.</text>
</comment>
<evidence type="ECO:0000256" key="5">
    <source>
        <dbReference type="ARBA" id="ARBA00023295"/>
    </source>
</evidence>
<gene>
    <name evidence="9" type="ORF">GCM10009105_32240</name>
</gene>
<keyword evidence="2" id="KW-0677">Repeat</keyword>
<keyword evidence="1" id="KW-0732">Signal</keyword>
<organism evidence="9 10">
    <name type="scientific">Dokdonella soli</name>
    <dbReference type="NCBI Taxonomy" id="529810"/>
    <lineage>
        <taxon>Bacteria</taxon>
        <taxon>Pseudomonadati</taxon>
        <taxon>Pseudomonadota</taxon>
        <taxon>Gammaproteobacteria</taxon>
        <taxon>Lysobacterales</taxon>
        <taxon>Rhodanobacteraceae</taxon>
        <taxon>Dokdonella</taxon>
    </lineage>
</organism>
<dbReference type="InterPro" id="IPR015943">
    <property type="entry name" value="WD40/YVTN_repeat-like_dom_sf"/>
</dbReference>
<evidence type="ECO:0000313" key="9">
    <source>
        <dbReference type="EMBL" id="GAA0721689.1"/>
    </source>
</evidence>
<evidence type="ECO:0000256" key="7">
    <source>
        <dbReference type="ARBA" id="ARBA00037986"/>
    </source>
</evidence>
<dbReference type="Gene3D" id="2.130.10.10">
    <property type="entry name" value="YVTN repeat-like/Quinoprotein amine dehydrogenase"/>
    <property type="match status" value="4"/>
</dbReference>
<accession>A0ABN1IV70</accession>
<evidence type="ECO:0000256" key="1">
    <source>
        <dbReference type="ARBA" id="ARBA00022729"/>
    </source>
</evidence>